<evidence type="ECO:0000256" key="6">
    <source>
        <dbReference type="ARBA" id="ARBA00023125"/>
    </source>
</evidence>
<protein>
    <recommendedName>
        <fullName evidence="1">site-specific DNA-methyltransferase (adenine-specific)</fullName>
        <ecNumber evidence="1">2.1.1.72</ecNumber>
    </recommendedName>
</protein>
<sequence>MSTTKLKRNQKRQMGQFLTPLPLASSIVDTIALAKNHKFLEPSMGDGSFIIPLIERFITLYSGSIEERLSRILSENIWGIELDKNLYENCLQNIRNRWGYMPSKHNLVHGDFFRTIFPTHFDFVVGNPPFGGSFDPSIEDALDAMFGVRNGEKIKKETYAFFIVKSTDLLKRGGSLAFICSDTFLTINTMRGLRSYLMHNGDIEIKRLPTFSDETTHPMVILRYTHRGVPGKVSVHSSPLSHESINKTGNLSFGLKQELEKYFSGSRMGDFFVATSGMTTGKNEYFVREIINGKIYEPYRFSFSEMPITLKTELEKARLGKLSDKLIWEIEDKEKTGATRRAVSIERLSTPREIAIPHKHYLPYNKANNSIIYNPPTHMIYWKDDGDAVLTYKKGGNWYLRGVGGQPYFMREGITWQLIASRMHMKYLPAGYILDSGAPCAFPREHVAKDEIYFALGWSLTRQCNRILKEVINHTKNIQGKDFERLPYPFWVSSADKKRIISIIKDLIRHAMKGNRYDYNNVEIGMLDSLFSFPADVEVPVSFVSQNEMMSLPF</sequence>
<dbReference type="InterPro" id="IPR050953">
    <property type="entry name" value="N4_N6_ade-DNA_methylase"/>
</dbReference>
<name>A0A1F6D9W8_9BACT</name>
<dbReference type="EC" id="2.1.1.72" evidence="1"/>
<dbReference type="InterPro" id="IPR011639">
    <property type="entry name" value="MethylTrfase_TaqI-like_dom"/>
</dbReference>
<dbReference type="GO" id="GO:0009307">
    <property type="term" value="P:DNA restriction-modification system"/>
    <property type="evidence" value="ECO:0007669"/>
    <property type="project" value="UniProtKB-KW"/>
</dbReference>
<dbReference type="GO" id="GO:0003677">
    <property type="term" value="F:DNA binding"/>
    <property type="evidence" value="ECO:0007669"/>
    <property type="project" value="UniProtKB-KW"/>
</dbReference>
<evidence type="ECO:0000256" key="3">
    <source>
        <dbReference type="ARBA" id="ARBA00022679"/>
    </source>
</evidence>
<keyword evidence="2" id="KW-0489">Methyltransferase</keyword>
<evidence type="ECO:0000256" key="1">
    <source>
        <dbReference type="ARBA" id="ARBA00011900"/>
    </source>
</evidence>
<evidence type="ECO:0000256" key="2">
    <source>
        <dbReference type="ARBA" id="ARBA00022603"/>
    </source>
</evidence>
<dbReference type="InterPro" id="IPR029063">
    <property type="entry name" value="SAM-dependent_MTases_sf"/>
</dbReference>
<dbReference type="AlphaFoldDB" id="A0A1F6D9W8"/>
<dbReference type="GO" id="GO:0032259">
    <property type="term" value="P:methylation"/>
    <property type="evidence" value="ECO:0007669"/>
    <property type="project" value="UniProtKB-KW"/>
</dbReference>
<proteinExistence type="predicted"/>
<dbReference type="EMBL" id="MFLD01000043">
    <property type="protein sequence ID" value="OGG58234.1"/>
    <property type="molecule type" value="Genomic_DNA"/>
</dbReference>
<dbReference type="PRINTS" id="PR00507">
    <property type="entry name" value="N12N6MTFRASE"/>
</dbReference>
<dbReference type="InterPro" id="IPR002052">
    <property type="entry name" value="DNA_methylase_N6_adenine_CS"/>
</dbReference>
<reference evidence="9 10" key="1">
    <citation type="journal article" date="2016" name="Nat. Commun.">
        <title>Thousands of microbial genomes shed light on interconnected biogeochemical processes in an aquifer system.</title>
        <authorList>
            <person name="Anantharaman K."/>
            <person name="Brown C.T."/>
            <person name="Hug L.A."/>
            <person name="Sharon I."/>
            <person name="Castelle C.J."/>
            <person name="Probst A.J."/>
            <person name="Thomas B.C."/>
            <person name="Singh A."/>
            <person name="Wilkins M.J."/>
            <person name="Karaoz U."/>
            <person name="Brodie E.L."/>
            <person name="Williams K.H."/>
            <person name="Hubbard S.S."/>
            <person name="Banfield J.F."/>
        </authorList>
    </citation>
    <scope>NUCLEOTIDE SEQUENCE [LARGE SCALE GENOMIC DNA]</scope>
</reference>
<evidence type="ECO:0000313" key="10">
    <source>
        <dbReference type="Proteomes" id="UP000178042"/>
    </source>
</evidence>
<keyword evidence="6" id="KW-0238">DNA-binding</keyword>
<dbReference type="SUPFAM" id="SSF53335">
    <property type="entry name" value="S-adenosyl-L-methionine-dependent methyltransferases"/>
    <property type="match status" value="1"/>
</dbReference>
<keyword evidence="4" id="KW-0949">S-adenosyl-L-methionine</keyword>
<dbReference type="Proteomes" id="UP000178042">
    <property type="component" value="Unassembled WGS sequence"/>
</dbReference>
<dbReference type="PROSITE" id="PS00092">
    <property type="entry name" value="N6_MTASE"/>
    <property type="match status" value="1"/>
</dbReference>
<evidence type="ECO:0000256" key="4">
    <source>
        <dbReference type="ARBA" id="ARBA00022691"/>
    </source>
</evidence>
<dbReference type="PANTHER" id="PTHR33841:SF6">
    <property type="entry name" value="TYPE II METHYLTRANSFERASE M.HINDII"/>
    <property type="match status" value="1"/>
</dbReference>
<dbReference type="PANTHER" id="PTHR33841">
    <property type="entry name" value="DNA METHYLTRANSFERASE YEEA-RELATED"/>
    <property type="match status" value="1"/>
</dbReference>
<feature type="domain" description="Type II methyltransferase M.TaqI-like" evidence="8">
    <location>
        <begin position="65"/>
        <end position="204"/>
    </location>
</feature>
<comment type="catalytic activity">
    <reaction evidence="7">
        <text>a 2'-deoxyadenosine in DNA + S-adenosyl-L-methionine = an N(6)-methyl-2'-deoxyadenosine in DNA + S-adenosyl-L-homocysteine + H(+)</text>
        <dbReference type="Rhea" id="RHEA:15197"/>
        <dbReference type="Rhea" id="RHEA-COMP:12418"/>
        <dbReference type="Rhea" id="RHEA-COMP:12419"/>
        <dbReference type="ChEBI" id="CHEBI:15378"/>
        <dbReference type="ChEBI" id="CHEBI:57856"/>
        <dbReference type="ChEBI" id="CHEBI:59789"/>
        <dbReference type="ChEBI" id="CHEBI:90615"/>
        <dbReference type="ChEBI" id="CHEBI:90616"/>
        <dbReference type="EC" id="2.1.1.72"/>
    </reaction>
</comment>
<gene>
    <name evidence="9" type="ORF">A3C86_03765</name>
</gene>
<comment type="caution">
    <text evidence="9">The sequence shown here is derived from an EMBL/GenBank/DDBJ whole genome shotgun (WGS) entry which is preliminary data.</text>
</comment>
<keyword evidence="3" id="KW-0808">Transferase</keyword>
<keyword evidence="5" id="KW-0680">Restriction system</keyword>
<dbReference type="Gene3D" id="3.40.50.150">
    <property type="entry name" value="Vaccinia Virus protein VP39"/>
    <property type="match status" value="1"/>
</dbReference>
<organism evidence="9 10">
    <name type="scientific">Candidatus Kaiserbacteria bacterium RIFCSPHIGHO2_02_FULL_49_16</name>
    <dbReference type="NCBI Taxonomy" id="1798490"/>
    <lineage>
        <taxon>Bacteria</taxon>
        <taxon>Candidatus Kaiseribacteriota</taxon>
    </lineage>
</organism>
<accession>A0A1F6D9W8</accession>
<evidence type="ECO:0000256" key="5">
    <source>
        <dbReference type="ARBA" id="ARBA00022747"/>
    </source>
</evidence>
<evidence type="ECO:0000256" key="7">
    <source>
        <dbReference type="ARBA" id="ARBA00047942"/>
    </source>
</evidence>
<evidence type="ECO:0000313" key="9">
    <source>
        <dbReference type="EMBL" id="OGG58234.1"/>
    </source>
</evidence>
<evidence type="ECO:0000259" key="8">
    <source>
        <dbReference type="Pfam" id="PF07669"/>
    </source>
</evidence>
<dbReference type="GO" id="GO:0009007">
    <property type="term" value="F:site-specific DNA-methyltransferase (adenine-specific) activity"/>
    <property type="evidence" value="ECO:0007669"/>
    <property type="project" value="UniProtKB-EC"/>
</dbReference>
<dbReference type="Pfam" id="PF07669">
    <property type="entry name" value="Eco57I"/>
    <property type="match status" value="1"/>
</dbReference>
<dbReference type="CDD" id="cd02440">
    <property type="entry name" value="AdoMet_MTases"/>
    <property type="match status" value="1"/>
</dbReference>